<accession>A0A195AX80</accession>
<organism evidence="1 2">
    <name type="scientific">Atta colombica</name>
    <dbReference type="NCBI Taxonomy" id="520822"/>
    <lineage>
        <taxon>Eukaryota</taxon>
        <taxon>Metazoa</taxon>
        <taxon>Ecdysozoa</taxon>
        <taxon>Arthropoda</taxon>
        <taxon>Hexapoda</taxon>
        <taxon>Insecta</taxon>
        <taxon>Pterygota</taxon>
        <taxon>Neoptera</taxon>
        <taxon>Endopterygota</taxon>
        <taxon>Hymenoptera</taxon>
        <taxon>Apocrita</taxon>
        <taxon>Aculeata</taxon>
        <taxon>Formicoidea</taxon>
        <taxon>Formicidae</taxon>
        <taxon>Myrmicinae</taxon>
        <taxon>Atta</taxon>
    </lineage>
</organism>
<dbReference type="EMBL" id="KQ976716">
    <property type="protein sequence ID" value="KYM76791.1"/>
    <property type="molecule type" value="Genomic_DNA"/>
</dbReference>
<evidence type="ECO:0000313" key="2">
    <source>
        <dbReference type="Proteomes" id="UP000078540"/>
    </source>
</evidence>
<dbReference type="AlphaFoldDB" id="A0A195AX80"/>
<protein>
    <submittedName>
        <fullName evidence="1">Uncharacterized protein</fullName>
    </submittedName>
</protein>
<name>A0A195AX80_9HYME</name>
<reference evidence="1 2" key="1">
    <citation type="submission" date="2015-09" db="EMBL/GenBank/DDBJ databases">
        <title>Atta colombica WGS genome.</title>
        <authorList>
            <person name="Nygaard S."/>
            <person name="Hu H."/>
            <person name="Boomsma J."/>
            <person name="Zhang G."/>
        </authorList>
    </citation>
    <scope>NUCLEOTIDE SEQUENCE [LARGE SCALE GENOMIC DNA]</scope>
    <source>
        <strain evidence="1">Treedump-2</strain>
        <tissue evidence="1">Whole body</tissue>
    </source>
</reference>
<keyword evidence="2" id="KW-1185">Reference proteome</keyword>
<dbReference type="Proteomes" id="UP000078540">
    <property type="component" value="Unassembled WGS sequence"/>
</dbReference>
<sequence>MGIKVIHVRQFSKMLLLRDLRTHRERFESNRIPKSIKKLWLVNKMKADQPEKYNANVNTR</sequence>
<evidence type="ECO:0000313" key="1">
    <source>
        <dbReference type="EMBL" id="KYM76791.1"/>
    </source>
</evidence>
<proteinExistence type="predicted"/>
<gene>
    <name evidence="1" type="ORF">ALC53_12680</name>
</gene>